<gene>
    <name evidence="1" type="ORF">TELCIR_09671</name>
</gene>
<protein>
    <submittedName>
        <fullName evidence="1">Uncharacterized protein</fullName>
    </submittedName>
</protein>
<dbReference type="EMBL" id="KZ347057">
    <property type="protein sequence ID" value="PIO68541.1"/>
    <property type="molecule type" value="Genomic_DNA"/>
</dbReference>
<sequence length="166" mass="18567">MTSMQADMMMNLIPRELLERILSDNGGTLAEFQDVAMDILGTLLPSCSKDTLEKHYSLAPLLLHRLRRSEDMDSLNEISGCILSLYKSGSHGQENYLHDTADVLSSYCVNNSQDFPFTCILQRLTECIANLQFSCENYGLFDLPSSLLAAIDFENRVFSLCLSPKG</sequence>
<organism evidence="1 2">
    <name type="scientific">Teladorsagia circumcincta</name>
    <name type="common">Brown stomach worm</name>
    <name type="synonym">Ostertagia circumcincta</name>
    <dbReference type="NCBI Taxonomy" id="45464"/>
    <lineage>
        <taxon>Eukaryota</taxon>
        <taxon>Metazoa</taxon>
        <taxon>Ecdysozoa</taxon>
        <taxon>Nematoda</taxon>
        <taxon>Chromadorea</taxon>
        <taxon>Rhabditida</taxon>
        <taxon>Rhabditina</taxon>
        <taxon>Rhabditomorpha</taxon>
        <taxon>Strongyloidea</taxon>
        <taxon>Trichostrongylidae</taxon>
        <taxon>Teladorsagia</taxon>
    </lineage>
</organism>
<keyword evidence="2" id="KW-1185">Reference proteome</keyword>
<name>A0A2G9UEA1_TELCI</name>
<proteinExistence type="predicted"/>
<reference evidence="1 2" key="1">
    <citation type="submission" date="2015-09" db="EMBL/GenBank/DDBJ databases">
        <title>Draft genome of the parasitic nematode Teladorsagia circumcincta isolate WARC Sus (inbred).</title>
        <authorList>
            <person name="Mitreva M."/>
        </authorList>
    </citation>
    <scope>NUCLEOTIDE SEQUENCE [LARGE SCALE GENOMIC DNA]</scope>
    <source>
        <strain evidence="1 2">S</strain>
    </source>
</reference>
<dbReference type="Proteomes" id="UP000230423">
    <property type="component" value="Unassembled WGS sequence"/>
</dbReference>
<dbReference type="AlphaFoldDB" id="A0A2G9UEA1"/>
<evidence type="ECO:0000313" key="2">
    <source>
        <dbReference type="Proteomes" id="UP000230423"/>
    </source>
</evidence>
<evidence type="ECO:0000313" key="1">
    <source>
        <dbReference type="EMBL" id="PIO68541.1"/>
    </source>
</evidence>
<dbReference type="OrthoDB" id="5869052at2759"/>
<accession>A0A2G9UEA1</accession>